<reference evidence="2" key="1">
    <citation type="submission" date="2021-02" db="EMBL/GenBank/DDBJ databases">
        <title>Infant gut strain persistence is associated with maternal origin, phylogeny, and functional potential including surface adhesion and iron acquisition.</title>
        <authorList>
            <person name="Lou Y.C."/>
        </authorList>
    </citation>
    <scope>NUCLEOTIDE SEQUENCE</scope>
    <source>
        <strain evidence="2">L2_039_000G1_dasL2_039_000G1_maxbin2.maxbin.077</strain>
    </source>
</reference>
<accession>A0A9E1GLE4</accession>
<dbReference type="Pfam" id="PF03480">
    <property type="entry name" value="DctP"/>
    <property type="match status" value="1"/>
</dbReference>
<dbReference type="PANTHER" id="PTHR33376">
    <property type="match status" value="1"/>
</dbReference>
<dbReference type="NCBIfam" id="NF037995">
    <property type="entry name" value="TRAP_S1"/>
    <property type="match status" value="1"/>
</dbReference>
<dbReference type="PROSITE" id="PS51257">
    <property type="entry name" value="PROKAR_LIPOPROTEIN"/>
    <property type="match status" value="1"/>
</dbReference>
<dbReference type="Gene3D" id="3.40.190.170">
    <property type="entry name" value="Bacterial extracellular solute-binding protein, family 7"/>
    <property type="match status" value="1"/>
</dbReference>
<dbReference type="Proteomes" id="UP000811365">
    <property type="component" value="Unassembled WGS sequence"/>
</dbReference>
<organism evidence="2 3">
    <name type="scientific">Faecalibacterium prausnitzii</name>
    <dbReference type="NCBI Taxonomy" id="853"/>
    <lineage>
        <taxon>Bacteria</taxon>
        <taxon>Bacillati</taxon>
        <taxon>Bacillota</taxon>
        <taxon>Clostridia</taxon>
        <taxon>Eubacteriales</taxon>
        <taxon>Oscillospiraceae</taxon>
        <taxon>Faecalibacterium</taxon>
    </lineage>
</organism>
<comment type="caution">
    <text evidence="2">The sequence shown here is derived from an EMBL/GenBank/DDBJ whole genome shotgun (WGS) entry which is preliminary data.</text>
</comment>
<dbReference type="PIRSF" id="PIRSF006470">
    <property type="entry name" value="DctB"/>
    <property type="match status" value="1"/>
</dbReference>
<dbReference type="AlphaFoldDB" id="A0A9E1GLE4"/>
<evidence type="ECO:0000313" key="2">
    <source>
        <dbReference type="EMBL" id="MBS6622495.1"/>
    </source>
</evidence>
<dbReference type="PANTHER" id="PTHR33376:SF2">
    <property type="entry name" value="DICARBOXYLATE-BINDING PERIPLASMIC PROTEIN"/>
    <property type="match status" value="1"/>
</dbReference>
<dbReference type="GO" id="GO:0030288">
    <property type="term" value="C:outer membrane-bounded periplasmic space"/>
    <property type="evidence" value="ECO:0007669"/>
    <property type="project" value="InterPro"/>
</dbReference>
<dbReference type="CDD" id="cd13671">
    <property type="entry name" value="PBP2_TRAP_SBP_like_3"/>
    <property type="match status" value="1"/>
</dbReference>
<dbReference type="InterPro" id="IPR038404">
    <property type="entry name" value="TRAP_DctP_sf"/>
</dbReference>
<dbReference type="GO" id="GO:0030246">
    <property type="term" value="F:carbohydrate binding"/>
    <property type="evidence" value="ECO:0007669"/>
    <property type="project" value="TreeGrafter"/>
</dbReference>
<protein>
    <submittedName>
        <fullName evidence="2">TRAP transporter substrate-binding protein</fullName>
    </submittedName>
</protein>
<name>A0A9E1GLE4_9FIRM</name>
<dbReference type="GO" id="GO:0055085">
    <property type="term" value="P:transmembrane transport"/>
    <property type="evidence" value="ECO:0007669"/>
    <property type="project" value="InterPro"/>
</dbReference>
<sequence>MISRRSVLALAACTALGAVGCSKTEEYNGPELILRYAENQPEDYPTTQAALAFADLVAERTEGKVKVVVYSGGELGAEQSVIEQMQYGGIDFARVSLSQLAEYLPALSVLLLPFLYPDAPQMWRVLDGEIGDEFLSGLGAMDLVGLSWFDAGVRSFYTREKVETLADLAGLTLRVQESDMMSEMILDLGAKPAQVVYSRVYAALHNAEIDGAENNWPSYEAMGHYEVAPYFLKDEHTRVPELQLASEAAMEKLAELDERFPDIIRACGKESALTERRLWAEREASAEKHMREWGVEVTTLSAAEKARFRAAVEPIYAVFEEQSCLIQRIREA</sequence>
<evidence type="ECO:0000313" key="3">
    <source>
        <dbReference type="Proteomes" id="UP000811365"/>
    </source>
</evidence>
<proteinExistence type="predicted"/>
<keyword evidence="1" id="KW-0732">Signal</keyword>
<dbReference type="EMBL" id="JAGZYH010000037">
    <property type="protein sequence ID" value="MBS6622495.1"/>
    <property type="molecule type" value="Genomic_DNA"/>
</dbReference>
<gene>
    <name evidence="2" type="ORF">KH315_10100</name>
</gene>
<dbReference type="InterPro" id="IPR018389">
    <property type="entry name" value="DctP_fam"/>
</dbReference>
<evidence type="ECO:0000256" key="1">
    <source>
        <dbReference type="ARBA" id="ARBA00022729"/>
    </source>
</evidence>
<dbReference type="InterPro" id="IPR004682">
    <property type="entry name" value="TRAP_DctP"/>
</dbReference>